<keyword evidence="2" id="KW-1185">Reference proteome</keyword>
<reference evidence="2" key="2">
    <citation type="journal article" date="2013" name="PLoS Genet.">
        <title>Comparative genome structure, secondary metabolite, and effector coding capacity across Cochliobolus pathogens.</title>
        <authorList>
            <person name="Condon B.J."/>
            <person name="Leng Y."/>
            <person name="Wu D."/>
            <person name="Bushley K.E."/>
            <person name="Ohm R.A."/>
            <person name="Otillar R."/>
            <person name="Martin J."/>
            <person name="Schackwitz W."/>
            <person name="Grimwood J."/>
            <person name="MohdZainudin N."/>
            <person name="Xue C."/>
            <person name="Wang R."/>
            <person name="Manning V.A."/>
            <person name="Dhillon B."/>
            <person name="Tu Z.J."/>
            <person name="Steffenson B.J."/>
            <person name="Salamov A."/>
            <person name="Sun H."/>
            <person name="Lowry S."/>
            <person name="LaButti K."/>
            <person name="Han J."/>
            <person name="Copeland A."/>
            <person name="Lindquist E."/>
            <person name="Barry K."/>
            <person name="Schmutz J."/>
            <person name="Baker S.E."/>
            <person name="Ciuffetti L.M."/>
            <person name="Grigoriev I.V."/>
            <person name="Zhong S."/>
            <person name="Turgeon B.G."/>
        </authorList>
    </citation>
    <scope>NUCLEOTIDE SEQUENCE [LARGE SCALE GENOMIC DNA]</scope>
    <source>
        <strain evidence="2">C4 / ATCC 48331 / race T</strain>
    </source>
</reference>
<sequence length="72" mass="8519">MLSPTSRNPLAAAMHWKPFKLQRWCTCRICSYHQSLKNSPLDNDNFDVQCNRRHPTARSGKSRVCTWAYFCW</sequence>
<evidence type="ECO:0000313" key="1">
    <source>
        <dbReference type="EMBL" id="ENI07144.1"/>
    </source>
</evidence>
<organism evidence="1 2">
    <name type="scientific">Cochliobolus heterostrophus (strain C4 / ATCC 48331 / race T)</name>
    <name type="common">Southern corn leaf blight fungus</name>
    <name type="synonym">Bipolaris maydis</name>
    <dbReference type="NCBI Taxonomy" id="665024"/>
    <lineage>
        <taxon>Eukaryota</taxon>
        <taxon>Fungi</taxon>
        <taxon>Dikarya</taxon>
        <taxon>Ascomycota</taxon>
        <taxon>Pezizomycotina</taxon>
        <taxon>Dothideomycetes</taxon>
        <taxon>Pleosporomycetidae</taxon>
        <taxon>Pleosporales</taxon>
        <taxon>Pleosporineae</taxon>
        <taxon>Pleosporaceae</taxon>
        <taxon>Bipolaris</taxon>
    </lineage>
</organism>
<name>N4X2I0_COCH4</name>
<dbReference type="Proteomes" id="UP000012338">
    <property type="component" value="Unassembled WGS sequence"/>
</dbReference>
<evidence type="ECO:0000313" key="2">
    <source>
        <dbReference type="Proteomes" id="UP000012338"/>
    </source>
</evidence>
<proteinExistence type="predicted"/>
<gene>
    <name evidence="1" type="ORF">COCC4DRAFT_132799</name>
</gene>
<accession>N4X2I0</accession>
<reference evidence="1 2" key="1">
    <citation type="journal article" date="2012" name="PLoS Pathog.">
        <title>Diverse lifestyles and strategies of plant pathogenesis encoded in the genomes of eighteen Dothideomycetes fungi.</title>
        <authorList>
            <person name="Ohm R.A."/>
            <person name="Feau N."/>
            <person name="Henrissat B."/>
            <person name="Schoch C.L."/>
            <person name="Horwitz B.A."/>
            <person name="Barry K.W."/>
            <person name="Condon B.J."/>
            <person name="Copeland A.C."/>
            <person name="Dhillon B."/>
            <person name="Glaser F."/>
            <person name="Hesse C.N."/>
            <person name="Kosti I."/>
            <person name="LaButti K."/>
            <person name="Lindquist E.A."/>
            <person name="Lucas S."/>
            <person name="Salamov A.A."/>
            <person name="Bradshaw R.E."/>
            <person name="Ciuffetti L."/>
            <person name="Hamelin R.C."/>
            <person name="Kema G.H.J."/>
            <person name="Lawrence C."/>
            <person name="Scott J.A."/>
            <person name="Spatafora J.W."/>
            <person name="Turgeon B.G."/>
            <person name="de Wit P.J.G.M."/>
            <person name="Zhong S."/>
            <person name="Goodwin S.B."/>
            <person name="Grigoriev I.V."/>
        </authorList>
    </citation>
    <scope>NUCLEOTIDE SEQUENCE [LARGE SCALE GENOMIC DNA]</scope>
    <source>
        <strain evidence="2">C4 / ATCC 48331 / race T</strain>
    </source>
</reference>
<dbReference type="HOGENOM" id="CLU_2764684_0_0_1"/>
<protein>
    <submittedName>
        <fullName evidence="1">Uncharacterized protein</fullName>
    </submittedName>
</protein>
<dbReference type="AlphaFoldDB" id="N4X2I0"/>
<dbReference type="EMBL" id="KB733450">
    <property type="protein sequence ID" value="ENI07144.1"/>
    <property type="molecule type" value="Genomic_DNA"/>
</dbReference>